<name>A0A024JYT8_9MYCO</name>
<dbReference type="AlphaFoldDB" id="A0A024JYT8"/>
<dbReference type="RefSeq" id="WP_232232097.1">
    <property type="nucleotide sequence ID" value="NZ_HG964446.1"/>
</dbReference>
<reference evidence="2" key="1">
    <citation type="journal article" date="2014" name="Genome Announc.">
        <title>Draft Genome Sequence of Mycobacterium triplex DSM 44626.</title>
        <authorList>
            <person name="Sassi M."/>
            <person name="Croce O."/>
            <person name="Robert C."/>
            <person name="Raoult D."/>
            <person name="Drancourt M."/>
        </authorList>
    </citation>
    <scope>NUCLEOTIDE SEQUENCE [LARGE SCALE GENOMIC DNA]</scope>
    <source>
        <strain evidence="2">DSM 44626</strain>
    </source>
</reference>
<dbReference type="InterPro" id="IPR013100">
    <property type="entry name" value="LEH"/>
</dbReference>
<dbReference type="eggNOG" id="COG4308">
    <property type="taxonomic scope" value="Bacteria"/>
</dbReference>
<dbReference type="HOGENOM" id="CLU_1330738_0_0_11"/>
<reference evidence="2" key="2">
    <citation type="submission" date="2014-04" db="EMBL/GenBank/DDBJ databases">
        <authorList>
            <person name="Urmite Genomes U."/>
        </authorList>
    </citation>
    <scope>NUCLEOTIDE SEQUENCE</scope>
    <source>
        <strain evidence="2">DSM 44626</strain>
    </source>
</reference>
<evidence type="ECO:0000259" key="1">
    <source>
        <dbReference type="Pfam" id="PF07858"/>
    </source>
</evidence>
<accession>A0A024JYT8</accession>
<dbReference type="Pfam" id="PF07858">
    <property type="entry name" value="LEH"/>
    <property type="match status" value="1"/>
</dbReference>
<gene>
    <name evidence="2" type="ORF">BN973_03361</name>
</gene>
<dbReference type="Proteomes" id="UP000028880">
    <property type="component" value="Unassembled WGS sequence"/>
</dbReference>
<sequence length="206" mass="23055">MDHIRRHASDQSHDNDECPRKIWRFIKSISLFRRRVTTSFHTGSRLAAFDATGEQQREENMPPGVAAKNDTEQLVLDFIHAFYGQTIDIDAAIALVAEDFVWQLHVPLSPVIAGRDAARAELEKHNSLSTGMIDGSEIRTIVSTGDTVVVERIDVNALGGQPVTFHVIAVFEVRDGAITHWREYWDTSHVAKQIGIEAAHMFDVLA</sequence>
<organism evidence="2">
    <name type="scientific">Mycobacterium triplex</name>
    <dbReference type="NCBI Taxonomy" id="47839"/>
    <lineage>
        <taxon>Bacteria</taxon>
        <taxon>Bacillati</taxon>
        <taxon>Actinomycetota</taxon>
        <taxon>Actinomycetes</taxon>
        <taxon>Mycobacteriales</taxon>
        <taxon>Mycobacteriaceae</taxon>
        <taxon>Mycobacterium</taxon>
        <taxon>Mycobacterium simiae complex</taxon>
    </lineage>
</organism>
<dbReference type="STRING" id="47839.BN973_03361"/>
<proteinExistence type="predicted"/>
<dbReference type="Gene3D" id="3.10.450.50">
    <property type="match status" value="1"/>
</dbReference>
<protein>
    <submittedName>
        <fullName evidence="2">Putative terpene synthesis protein</fullName>
    </submittedName>
</protein>
<dbReference type="SUPFAM" id="SSF54427">
    <property type="entry name" value="NTF2-like"/>
    <property type="match status" value="1"/>
</dbReference>
<feature type="domain" description="Limonene-1,2-epoxide hydrolase" evidence="1">
    <location>
        <begin position="73"/>
        <end position="193"/>
    </location>
</feature>
<dbReference type="InterPro" id="IPR032710">
    <property type="entry name" value="NTF2-like_dom_sf"/>
</dbReference>
<dbReference type="EMBL" id="HG964446">
    <property type="protein sequence ID" value="CDO88990.1"/>
    <property type="molecule type" value="Genomic_DNA"/>
</dbReference>
<evidence type="ECO:0000313" key="2">
    <source>
        <dbReference type="EMBL" id="CDO88990.1"/>
    </source>
</evidence>